<name>A0A1I4BR10_9PROT</name>
<accession>A0A1I4BR10</accession>
<dbReference type="Gene3D" id="3.90.700.10">
    <property type="entry name" value="Succinate dehydrogenase/fumarate reductase flavoprotein, catalytic domain"/>
    <property type="match status" value="1"/>
</dbReference>
<evidence type="ECO:0000259" key="5">
    <source>
        <dbReference type="Pfam" id="PF00890"/>
    </source>
</evidence>
<keyword evidence="2" id="KW-0285">Flavoprotein</keyword>
<evidence type="ECO:0000256" key="1">
    <source>
        <dbReference type="ARBA" id="ARBA00001974"/>
    </source>
</evidence>
<comment type="cofactor">
    <cofactor evidence="1">
        <name>FAD</name>
        <dbReference type="ChEBI" id="CHEBI:57692"/>
    </cofactor>
</comment>
<dbReference type="InterPro" id="IPR050315">
    <property type="entry name" value="FAD-oxidoreductase_2"/>
</dbReference>
<dbReference type="SUPFAM" id="SSF51905">
    <property type="entry name" value="FAD/NAD(P)-binding domain"/>
    <property type="match status" value="1"/>
</dbReference>
<dbReference type="Proteomes" id="UP000199473">
    <property type="component" value="Unassembled WGS sequence"/>
</dbReference>
<dbReference type="Pfam" id="PF00890">
    <property type="entry name" value="FAD_binding_2"/>
    <property type="match status" value="1"/>
</dbReference>
<reference evidence="6 7" key="1">
    <citation type="submission" date="2016-10" db="EMBL/GenBank/DDBJ databases">
        <authorList>
            <person name="de Groot N.N."/>
        </authorList>
    </citation>
    <scope>NUCLEOTIDE SEQUENCE [LARGE SCALE GENOMIC DNA]</scope>
    <source>
        <strain evidence="6 7">DSM 19981</strain>
    </source>
</reference>
<organism evidence="6 7">
    <name type="scientific">Falsiroseomonas stagni DSM 19981</name>
    <dbReference type="NCBI Taxonomy" id="1123062"/>
    <lineage>
        <taxon>Bacteria</taxon>
        <taxon>Pseudomonadati</taxon>
        <taxon>Pseudomonadota</taxon>
        <taxon>Alphaproteobacteria</taxon>
        <taxon>Acetobacterales</taxon>
        <taxon>Roseomonadaceae</taxon>
        <taxon>Falsiroseomonas</taxon>
    </lineage>
</organism>
<dbReference type="PANTHER" id="PTHR43400:SF7">
    <property type="entry name" value="FAD-DEPENDENT OXIDOREDUCTASE 2 FAD BINDING DOMAIN-CONTAINING PROTEIN"/>
    <property type="match status" value="1"/>
</dbReference>
<protein>
    <submittedName>
        <fullName evidence="6">Fumarate reductase flavoprotein subunit</fullName>
    </submittedName>
</protein>
<dbReference type="STRING" id="1123062.SAMN02745775_1063"/>
<sequence length="448" mass="45743">MKTHDVLVAGAGAAGLVAALAAAERGARVLLLDSGQPSTFATSGGLFSAPGTRWQREAGIEDSPDLFIQDVRAKNGDTVPDLLLRTVAEGAAATAEFIDGPAGVKLHLHTTTNWPGHAVKRLHATAGESGAEFNTLLRDALARFSTITFEDGAEVTALLPGITGATFTRDGATHHAEAGATILATGGYGGAPDLLARFAPPARHAVHAGGAGSTGFGVRVAAELGAEMQCMDAYQGQPHVSPHLIGTVRPRYGASLPALGSVMVNREGRRFCAEDMGPSEMTGVLLSQPGGRAMEIWDEHAQQAAQAGGPFRRAVELGAMRRFETVAAIAAHFSLPEAVLAETLAHAVACAKGEATDPFGRRNWKAPIAAPFHAAEITGALAHTQGGARVDQAARVLRPDGTAIPRLFAAGGVACGISGTGTAGYIPGNGLAQSFVLGFLAGRAAAGA</sequence>
<evidence type="ECO:0000256" key="4">
    <source>
        <dbReference type="ARBA" id="ARBA00023002"/>
    </source>
</evidence>
<dbReference type="PANTHER" id="PTHR43400">
    <property type="entry name" value="FUMARATE REDUCTASE"/>
    <property type="match status" value="1"/>
</dbReference>
<dbReference type="InterPro" id="IPR027477">
    <property type="entry name" value="Succ_DH/fumarate_Rdtase_cat_sf"/>
</dbReference>
<evidence type="ECO:0000256" key="2">
    <source>
        <dbReference type="ARBA" id="ARBA00022630"/>
    </source>
</evidence>
<dbReference type="InterPro" id="IPR003953">
    <property type="entry name" value="FAD-dep_OxRdtase_2_FAD-bd"/>
</dbReference>
<evidence type="ECO:0000256" key="3">
    <source>
        <dbReference type="ARBA" id="ARBA00022827"/>
    </source>
</evidence>
<dbReference type="RefSeq" id="WP_175533966.1">
    <property type="nucleotide sequence ID" value="NZ_FOSQ01000006.1"/>
</dbReference>
<dbReference type="AlphaFoldDB" id="A0A1I4BR10"/>
<dbReference type="GO" id="GO:0016491">
    <property type="term" value="F:oxidoreductase activity"/>
    <property type="evidence" value="ECO:0007669"/>
    <property type="project" value="UniProtKB-KW"/>
</dbReference>
<proteinExistence type="predicted"/>
<evidence type="ECO:0000313" key="7">
    <source>
        <dbReference type="Proteomes" id="UP000199473"/>
    </source>
</evidence>
<evidence type="ECO:0000313" key="6">
    <source>
        <dbReference type="EMBL" id="SFK70416.1"/>
    </source>
</evidence>
<gene>
    <name evidence="6" type="ORF">SAMN02745775_1063</name>
</gene>
<keyword evidence="7" id="KW-1185">Reference proteome</keyword>
<dbReference type="InterPro" id="IPR036188">
    <property type="entry name" value="FAD/NAD-bd_sf"/>
</dbReference>
<dbReference type="PRINTS" id="PR00368">
    <property type="entry name" value="FADPNR"/>
</dbReference>
<dbReference type="EMBL" id="FOSQ01000006">
    <property type="protein sequence ID" value="SFK70416.1"/>
    <property type="molecule type" value="Genomic_DNA"/>
</dbReference>
<dbReference type="SUPFAM" id="SSF56425">
    <property type="entry name" value="Succinate dehydrogenase/fumarate reductase flavoprotein, catalytic domain"/>
    <property type="match status" value="1"/>
</dbReference>
<dbReference type="Gene3D" id="3.50.50.60">
    <property type="entry name" value="FAD/NAD(P)-binding domain"/>
    <property type="match status" value="1"/>
</dbReference>
<keyword evidence="4" id="KW-0560">Oxidoreductase</keyword>
<keyword evidence="3" id="KW-0274">FAD</keyword>
<feature type="domain" description="FAD-dependent oxidoreductase 2 FAD-binding" evidence="5">
    <location>
        <begin position="5"/>
        <end position="420"/>
    </location>
</feature>